<proteinExistence type="predicted"/>
<evidence type="ECO:0000313" key="2">
    <source>
        <dbReference type="Proteomes" id="UP000295722"/>
    </source>
</evidence>
<keyword evidence="2" id="KW-1185">Reference proteome</keyword>
<reference evidence="1 2" key="1">
    <citation type="submission" date="2019-03" db="EMBL/GenBank/DDBJ databases">
        <title>Paraburkholderia sp. 4M-K11, isolated from subtropical forest soil.</title>
        <authorList>
            <person name="Gao Z.-H."/>
            <person name="Qiu L.-H."/>
        </authorList>
    </citation>
    <scope>NUCLEOTIDE SEQUENCE [LARGE SCALE GENOMIC DNA]</scope>
    <source>
        <strain evidence="1 2">4M-K11</strain>
    </source>
</reference>
<comment type="caution">
    <text evidence="1">The sequence shown here is derived from an EMBL/GenBank/DDBJ whole genome shotgun (WGS) entry which is preliminary data.</text>
</comment>
<dbReference type="AlphaFoldDB" id="A0A4R5ME42"/>
<dbReference type="EMBL" id="SMRP01000002">
    <property type="protein sequence ID" value="TDG25372.1"/>
    <property type="molecule type" value="Genomic_DNA"/>
</dbReference>
<dbReference type="OrthoDB" id="9101345at2"/>
<sequence>MGDLVMPAGLQVWDANGNIILDVTYRVLRIIDSVRLSSGSSGNRFDDRLTQGGWVSFQPDVSLGDGYMSGGVIAPRFSISGNTLAWSYAAKNSGTYDIYQDGTLFYGAS</sequence>
<name>A0A4R5ME42_9BURK</name>
<gene>
    <name evidence="1" type="ORF">EYW47_05940</name>
</gene>
<protein>
    <submittedName>
        <fullName evidence="1">Uncharacterized protein</fullName>
    </submittedName>
</protein>
<accession>A0A4R5ME42</accession>
<evidence type="ECO:0000313" key="1">
    <source>
        <dbReference type="EMBL" id="TDG25372.1"/>
    </source>
</evidence>
<dbReference type="RefSeq" id="WP_133193935.1">
    <property type="nucleotide sequence ID" value="NZ_JBHUCW010000006.1"/>
</dbReference>
<organism evidence="1 2">
    <name type="scientific">Paraburkholderia silviterrae</name>
    <dbReference type="NCBI Taxonomy" id="2528715"/>
    <lineage>
        <taxon>Bacteria</taxon>
        <taxon>Pseudomonadati</taxon>
        <taxon>Pseudomonadota</taxon>
        <taxon>Betaproteobacteria</taxon>
        <taxon>Burkholderiales</taxon>
        <taxon>Burkholderiaceae</taxon>
        <taxon>Paraburkholderia</taxon>
    </lineage>
</organism>
<dbReference type="Proteomes" id="UP000295722">
    <property type="component" value="Unassembled WGS sequence"/>
</dbReference>